<sequence>MDRLILQDGSAGIHLINRSWLTVGSATFAISVNESASLGQVRKDGKHDARESPDATLEMQSSFFLQWPVGELFDFVVPVKGRKARGEEDKYFAYQNPLYDTPALEFASLQPARIVTLNAKITAAMRLMGAELAKELREHADLLHEDRLQLKGKSLLVSSAIVRRLSTTVDLPNVSINAKALRKRDVQHVSATGMSFFEKGVDASVLGELLLLIVNAVLSTDYCMQWHMLSTTERKRTPQSRRSTGKPRSDMRVLSPPAALSGTASRKTSLSRTTPSHTSLPPRSTGVLGGSRSRLSRAQMLLRRRTA</sequence>
<comment type="caution">
    <text evidence="2">The sequence shown here is derived from an EMBL/GenBank/DDBJ whole genome shotgun (WGS) entry which is preliminary data.</text>
</comment>
<accession>A0A504Y169</accession>
<evidence type="ECO:0000313" key="3">
    <source>
        <dbReference type="Proteomes" id="UP000318447"/>
    </source>
</evidence>
<dbReference type="AlphaFoldDB" id="A0A504Y169"/>
<dbReference type="EMBL" id="RHLC01000012">
    <property type="protein sequence ID" value="TPP54441.1"/>
    <property type="molecule type" value="Genomic_DNA"/>
</dbReference>
<feature type="region of interest" description="Disordered" evidence="1">
    <location>
        <begin position="232"/>
        <end position="293"/>
    </location>
</feature>
<reference evidence="3" key="1">
    <citation type="submission" date="2019-02" db="EMBL/GenBank/DDBJ databases">
        <title>FDA dAtabase for Regulatory Grade micrObial Sequences (FDA-ARGOS): Supporting development and validation of Infectious Disease Dx tests.</title>
        <authorList>
            <person name="Duncan R."/>
            <person name="Fisher C."/>
            <person name="Tallon L."/>
            <person name="Sadzewicz L."/>
            <person name="Sengamalay N."/>
            <person name="Ott S."/>
            <person name="Godinez A."/>
            <person name="Nagaraj S."/>
            <person name="Vavikolanu K."/>
            <person name="Nadendla S."/>
            <person name="Aluvathingal J."/>
            <person name="Sichtig H."/>
        </authorList>
    </citation>
    <scope>NUCLEOTIDE SEQUENCE [LARGE SCALE GENOMIC DNA]</scope>
    <source>
        <strain evidence="3">FDAARGOS_361</strain>
    </source>
</reference>
<evidence type="ECO:0000256" key="1">
    <source>
        <dbReference type="SAM" id="MobiDB-lite"/>
    </source>
</evidence>
<protein>
    <submittedName>
        <fullName evidence="2">Uncharacterized protein</fullName>
    </submittedName>
</protein>
<evidence type="ECO:0000313" key="2">
    <source>
        <dbReference type="EMBL" id="TPP54441.1"/>
    </source>
</evidence>
<gene>
    <name evidence="2" type="ORF">CGC21_23000</name>
</gene>
<organism evidence="2 3">
    <name type="scientific">Leishmania donovani</name>
    <dbReference type="NCBI Taxonomy" id="5661"/>
    <lineage>
        <taxon>Eukaryota</taxon>
        <taxon>Discoba</taxon>
        <taxon>Euglenozoa</taxon>
        <taxon>Kinetoplastea</taxon>
        <taxon>Metakinetoplastina</taxon>
        <taxon>Trypanosomatida</taxon>
        <taxon>Trypanosomatidae</taxon>
        <taxon>Leishmaniinae</taxon>
        <taxon>Leishmania</taxon>
    </lineage>
</organism>
<dbReference type="VEuPathDB" id="TriTrypDB:LdCL_280037300"/>
<feature type="compositionally biased region" description="Polar residues" evidence="1">
    <location>
        <begin position="262"/>
        <end position="282"/>
    </location>
</feature>
<name>A0A504Y169_LEIDO</name>
<proteinExistence type="predicted"/>
<dbReference type="Proteomes" id="UP000318447">
    <property type="component" value="Unassembled WGS sequence"/>
</dbReference>